<comment type="similarity">
    <text evidence="3">Belongs to the gas vesicle GvpF/GvpL family.</text>
</comment>
<keyword evidence="5" id="KW-1185">Reference proteome</keyword>
<dbReference type="PANTHER" id="PTHR36852">
    <property type="entry name" value="PROTEIN GVPL 2"/>
    <property type="match status" value="1"/>
</dbReference>
<dbReference type="OrthoDB" id="146444at2"/>
<proteinExistence type="inferred from homology"/>
<dbReference type="STRING" id="235985.SAMN05414137_10764"/>
<dbReference type="RefSeq" id="WP_042444887.1">
    <property type="nucleotide sequence ID" value="NZ_BBPN01000008.1"/>
</dbReference>
<sequence length="264" mass="28881">MTSPYLAYTYAVARPTDTLHRVATTLSGVAGARAHLVEPTNAGDVVAVVSPVPAADFDEAALRHHLEELTWLEEIARAHHHVIEGIAAHTTVLPLRLATVYLDDDRVRAVLDARHDAFRERLSQLAGRLEWGVKLYVDTPAAPPTAPPQDLGPGRAYLHHRRAEQDLRQAGYRAAHTAAERIDAAARLHAIDRVRHRVQQGELAPGPGTNVTNDAYLVETERADAFYTAVVRSTDGLPGVRVEITGPWAPYSFATPHQGEEYAT</sequence>
<dbReference type="GO" id="GO:0031412">
    <property type="term" value="P:gas vesicle organization"/>
    <property type="evidence" value="ECO:0007669"/>
    <property type="project" value="InterPro"/>
</dbReference>
<evidence type="ECO:0000256" key="2">
    <source>
        <dbReference type="ARBA" id="ARBA00035108"/>
    </source>
</evidence>
<gene>
    <name evidence="4" type="ORF">SAMN05414137_10764</name>
</gene>
<protein>
    <submittedName>
        <fullName evidence="4">Gas vesicle synthesis protein GvpL/GvpF</fullName>
    </submittedName>
</protein>
<organism evidence="4 5">
    <name type="scientific">Streptacidiphilus jiangxiensis</name>
    <dbReference type="NCBI Taxonomy" id="235985"/>
    <lineage>
        <taxon>Bacteria</taxon>
        <taxon>Bacillati</taxon>
        <taxon>Actinomycetota</taxon>
        <taxon>Actinomycetes</taxon>
        <taxon>Kitasatosporales</taxon>
        <taxon>Streptomycetaceae</taxon>
        <taxon>Streptacidiphilus</taxon>
    </lineage>
</organism>
<dbReference type="GO" id="GO:0031411">
    <property type="term" value="C:gas vesicle"/>
    <property type="evidence" value="ECO:0007669"/>
    <property type="project" value="UniProtKB-SubCell"/>
</dbReference>
<evidence type="ECO:0000256" key="3">
    <source>
        <dbReference type="ARBA" id="ARBA00035643"/>
    </source>
</evidence>
<keyword evidence="1" id="KW-0304">Gas vesicle</keyword>
<dbReference type="Proteomes" id="UP000183015">
    <property type="component" value="Unassembled WGS sequence"/>
</dbReference>
<dbReference type="eggNOG" id="ENOG5032HDC">
    <property type="taxonomic scope" value="Bacteria"/>
</dbReference>
<dbReference type="EMBL" id="FOAZ01000007">
    <property type="protein sequence ID" value="SEL26685.1"/>
    <property type="molecule type" value="Genomic_DNA"/>
</dbReference>
<dbReference type="Pfam" id="PF06386">
    <property type="entry name" value="GvpL_GvpF"/>
    <property type="match status" value="1"/>
</dbReference>
<reference evidence="5" key="1">
    <citation type="submission" date="2016-10" db="EMBL/GenBank/DDBJ databases">
        <authorList>
            <person name="Varghese N."/>
        </authorList>
    </citation>
    <scope>NUCLEOTIDE SEQUENCE [LARGE SCALE GENOMIC DNA]</scope>
    <source>
        <strain evidence="5">DSM 45096 / BCRC 16803 / CGMCC 4.1857 / CIP 109030 / JCM 12277 / KCTC 19219 / NBRC 100920 / 33214</strain>
    </source>
</reference>
<evidence type="ECO:0000313" key="4">
    <source>
        <dbReference type="EMBL" id="SEL26685.1"/>
    </source>
</evidence>
<comment type="subcellular location">
    <subcellularLocation>
        <location evidence="2">Gas vesicle</location>
    </subcellularLocation>
</comment>
<dbReference type="InterPro" id="IPR009430">
    <property type="entry name" value="GvpL/GvpF"/>
</dbReference>
<dbReference type="AlphaFoldDB" id="A0A1H7NUL8"/>
<dbReference type="PANTHER" id="PTHR36852:SF1">
    <property type="entry name" value="PROTEIN GVPL 2"/>
    <property type="match status" value="1"/>
</dbReference>
<evidence type="ECO:0000313" key="5">
    <source>
        <dbReference type="Proteomes" id="UP000183015"/>
    </source>
</evidence>
<name>A0A1H7NUL8_STRJI</name>
<accession>A0A1H7NUL8</accession>
<evidence type="ECO:0000256" key="1">
    <source>
        <dbReference type="ARBA" id="ARBA00022987"/>
    </source>
</evidence>